<keyword evidence="3" id="KW-1185">Reference proteome</keyword>
<dbReference type="InterPro" id="IPR010730">
    <property type="entry name" value="HET"/>
</dbReference>
<dbReference type="AlphaFoldDB" id="A0A9W9DBQ1"/>
<comment type="caution">
    <text evidence="2">The sequence shown here is derived from an EMBL/GenBank/DDBJ whole genome shotgun (WGS) entry which is preliminary data.</text>
</comment>
<gene>
    <name evidence="2" type="ORF">N0V91_001956</name>
</gene>
<evidence type="ECO:0000313" key="3">
    <source>
        <dbReference type="Proteomes" id="UP001140510"/>
    </source>
</evidence>
<reference evidence="2" key="1">
    <citation type="submission" date="2022-10" db="EMBL/GenBank/DDBJ databases">
        <title>Tapping the CABI collections for fungal endophytes: first genome assemblies for Collariella, Neodidymelliopsis, Ascochyta clinopodiicola, Didymella pomorum, Didymosphaeria variabile, Neocosmospora piperis and Neocucurbitaria cava.</title>
        <authorList>
            <person name="Hill R."/>
        </authorList>
    </citation>
    <scope>NUCLEOTIDE SEQUENCE</scope>
    <source>
        <strain evidence="2">IMI 355091</strain>
    </source>
</reference>
<dbReference type="InterPro" id="IPR052895">
    <property type="entry name" value="HetReg/Transcr_Mod"/>
</dbReference>
<dbReference type="EMBL" id="JAPEVA010000008">
    <property type="protein sequence ID" value="KAJ4410470.1"/>
    <property type="molecule type" value="Genomic_DNA"/>
</dbReference>
<dbReference type="PANTHER" id="PTHR24148:SF64">
    <property type="entry name" value="HETEROKARYON INCOMPATIBILITY DOMAIN-CONTAINING PROTEIN"/>
    <property type="match status" value="1"/>
</dbReference>
<name>A0A9W9DBQ1_9PLEO</name>
<sequence>MSGYIDSTLKKLSTDPDELPALIYHPLAAGQIRVLVPNLTDGLSWTLEVSSNTDLTFDAFSYCWGPQTETFAINCNGHQLRVHHNLYTALPYLARRQLESTPAQPIWIDAVCINQADDDEKLIQIGLMNQIYTKARKVWAWLGLAKDQSYVPHILSLLPQITAYNAAVAGVPRHLKPERPAELQELSPVFWETVLHLFRNPWFERVWVVQEAALAKDITFLCGEHELSFAILSKAAADEAFTNWDLQEQGKEVDNIAPAQERHGIAYIVRNLLKDKEDKLHDHQGRVRLLKNPLHAISIMADNLKCFAPQDRILGALALLKEMDPYSMHDYGSNSTAKLYIRFSQYILSTSVRDFRWWRYINSSFGLMRTKELPSWVPDLHHQISPHVCHPNKDIAGFCHRDTTPYQASTLTTAFATGNRLDEIALRARVVDEIGMVHPIIPKMLEPTYYYDTKVQRHEEAFTSVIEMVDWETTVAEAALIQGSGENKSVSAVNTSYGRVTMDTYWRTFLRDEGIDGEIELNEATWHDVWDRLREMASILRKSRELLRMVKAGELDYNTPQGEVYTPAELALLDLEPWKQLHVNPMYAILVNVGSLRDRLLFNTRDGRFGFTSKGVQTGDLLCVLNGSPTPHVVRKTSDREGEERYQFVGDAYVHELMHGEVDDMRIEERELVFV</sequence>
<dbReference type="OrthoDB" id="4476201at2759"/>
<feature type="domain" description="Heterokaryon incompatibility" evidence="1">
    <location>
        <begin position="57"/>
        <end position="211"/>
    </location>
</feature>
<accession>A0A9W9DBQ1</accession>
<evidence type="ECO:0000259" key="1">
    <source>
        <dbReference type="Pfam" id="PF06985"/>
    </source>
</evidence>
<protein>
    <recommendedName>
        <fullName evidence="1">Heterokaryon incompatibility domain-containing protein</fullName>
    </recommendedName>
</protein>
<proteinExistence type="predicted"/>
<evidence type="ECO:0000313" key="2">
    <source>
        <dbReference type="EMBL" id="KAJ4410470.1"/>
    </source>
</evidence>
<dbReference type="Pfam" id="PF06985">
    <property type="entry name" value="HET"/>
    <property type="match status" value="1"/>
</dbReference>
<dbReference type="Pfam" id="PF26639">
    <property type="entry name" value="Het-6_barrel"/>
    <property type="match status" value="1"/>
</dbReference>
<dbReference type="PANTHER" id="PTHR24148">
    <property type="entry name" value="ANKYRIN REPEAT DOMAIN-CONTAINING PROTEIN 39 HOMOLOG-RELATED"/>
    <property type="match status" value="1"/>
</dbReference>
<dbReference type="Proteomes" id="UP001140510">
    <property type="component" value="Unassembled WGS sequence"/>
</dbReference>
<organism evidence="2 3">
    <name type="scientific">Didymella pomorum</name>
    <dbReference type="NCBI Taxonomy" id="749634"/>
    <lineage>
        <taxon>Eukaryota</taxon>
        <taxon>Fungi</taxon>
        <taxon>Dikarya</taxon>
        <taxon>Ascomycota</taxon>
        <taxon>Pezizomycotina</taxon>
        <taxon>Dothideomycetes</taxon>
        <taxon>Pleosporomycetidae</taxon>
        <taxon>Pleosporales</taxon>
        <taxon>Pleosporineae</taxon>
        <taxon>Didymellaceae</taxon>
        <taxon>Didymella</taxon>
    </lineage>
</organism>